<feature type="transmembrane region" description="Helical" evidence="1">
    <location>
        <begin position="12"/>
        <end position="39"/>
    </location>
</feature>
<dbReference type="PANTHER" id="PTHR23028:SF131">
    <property type="entry name" value="BLR2367 PROTEIN"/>
    <property type="match status" value="1"/>
</dbReference>
<feature type="transmembrane region" description="Helical" evidence="1">
    <location>
        <begin position="186"/>
        <end position="207"/>
    </location>
</feature>
<proteinExistence type="predicted"/>
<keyword evidence="1" id="KW-0812">Transmembrane</keyword>
<evidence type="ECO:0000256" key="1">
    <source>
        <dbReference type="SAM" id="Phobius"/>
    </source>
</evidence>
<dbReference type="Pfam" id="PF01757">
    <property type="entry name" value="Acyl_transf_3"/>
    <property type="match status" value="1"/>
</dbReference>
<dbReference type="InParanoid" id="A0A2G4YS39"/>
<gene>
    <name evidence="3" type="ORF">CRD36_06830</name>
</gene>
<feature type="transmembrane region" description="Helical" evidence="1">
    <location>
        <begin position="270"/>
        <end position="286"/>
    </location>
</feature>
<evidence type="ECO:0000313" key="4">
    <source>
        <dbReference type="Proteomes" id="UP000229730"/>
    </source>
</evidence>
<evidence type="ECO:0000259" key="2">
    <source>
        <dbReference type="Pfam" id="PF01757"/>
    </source>
</evidence>
<name>A0A2G4YS39_9PROT</name>
<keyword evidence="1" id="KW-1133">Transmembrane helix</keyword>
<dbReference type="EMBL" id="PDEM01000016">
    <property type="protein sequence ID" value="PHZ85123.1"/>
    <property type="molecule type" value="Genomic_DNA"/>
</dbReference>
<feature type="domain" description="Acyltransferase 3" evidence="2">
    <location>
        <begin position="16"/>
        <end position="354"/>
    </location>
</feature>
<dbReference type="AlphaFoldDB" id="A0A2G4YS39"/>
<feature type="transmembrane region" description="Helical" evidence="1">
    <location>
        <begin position="340"/>
        <end position="359"/>
    </location>
</feature>
<organism evidence="3 4">
    <name type="scientific">Paremcibacter congregatus</name>
    <dbReference type="NCBI Taxonomy" id="2043170"/>
    <lineage>
        <taxon>Bacteria</taxon>
        <taxon>Pseudomonadati</taxon>
        <taxon>Pseudomonadota</taxon>
        <taxon>Alphaproteobacteria</taxon>
        <taxon>Emcibacterales</taxon>
        <taxon>Emcibacteraceae</taxon>
        <taxon>Paremcibacter</taxon>
    </lineage>
</organism>
<feature type="transmembrane region" description="Helical" evidence="1">
    <location>
        <begin position="159"/>
        <end position="179"/>
    </location>
</feature>
<feature type="transmembrane region" description="Helical" evidence="1">
    <location>
        <begin position="307"/>
        <end position="328"/>
    </location>
</feature>
<comment type="caution">
    <text evidence="3">The sequence shown here is derived from an EMBL/GenBank/DDBJ whole genome shotgun (WGS) entry which is preliminary data.</text>
</comment>
<dbReference type="InterPro" id="IPR050879">
    <property type="entry name" value="Acyltransferase_3"/>
</dbReference>
<feature type="transmembrane region" description="Helical" evidence="1">
    <location>
        <begin position="59"/>
        <end position="79"/>
    </location>
</feature>
<accession>A0A2G4YS39</accession>
<feature type="transmembrane region" description="Helical" evidence="1">
    <location>
        <begin position="249"/>
        <end position="264"/>
    </location>
</feature>
<dbReference type="RefSeq" id="WP_099472011.1">
    <property type="nucleotide sequence ID" value="NZ_CP041025.1"/>
</dbReference>
<dbReference type="Proteomes" id="UP000229730">
    <property type="component" value="Unassembled WGS sequence"/>
</dbReference>
<sequence length="383" mass="43841">MSSDVATQSPPVYLTALTTMRGVAALWVVFFHMDVILFYRDFGHLMPLGDSGLVAKGYLWVDFFFLLSGFIIYHIYGGQFSRNVTGRTLVNFIWGRFSRIYPLHLFTLAVLIGFSSLLPLFLPSVVDDSWTLYFDTAALPSNLLLTNAMNQHSYLSWNIVSWSIGAEWWAYMGGMLLLVLLGRRSLVVTSGVMGLAAIFLVGLVYSRAEPTLDITFDRGFFRCLFDFTIGVGLYQFYRRSVAFAWLKKDTVFLGLFLAVVAHFHGNWHDLWIIPLFSMMILALAYNRDLVARCLAWTPLHYLGKISYSVYLMHGVWFMVFWFLLPLWASAPFSPLDRLHFGSAFLGLTLMSAALTYPLIEVRSRRYLRQKFTFPRSSLAKEKI</sequence>
<reference evidence="3 4" key="1">
    <citation type="submission" date="2017-10" db="EMBL/GenBank/DDBJ databases">
        <title>Frigbacter circumglobatus gen. nov. sp. nov., isolated from sediment cultured in situ.</title>
        <authorList>
            <person name="Zhao Z."/>
        </authorList>
    </citation>
    <scope>NUCLEOTIDE SEQUENCE [LARGE SCALE GENOMIC DNA]</scope>
    <source>
        <strain evidence="3 4">ZYL</strain>
    </source>
</reference>
<dbReference type="InterPro" id="IPR002656">
    <property type="entry name" value="Acyl_transf_3_dom"/>
</dbReference>
<keyword evidence="1" id="KW-0472">Membrane</keyword>
<protein>
    <recommendedName>
        <fullName evidence="2">Acyltransferase 3 domain-containing protein</fullName>
    </recommendedName>
</protein>
<dbReference type="PANTHER" id="PTHR23028">
    <property type="entry name" value="ACETYLTRANSFERASE"/>
    <property type="match status" value="1"/>
</dbReference>
<keyword evidence="4" id="KW-1185">Reference proteome</keyword>
<evidence type="ECO:0000313" key="3">
    <source>
        <dbReference type="EMBL" id="PHZ85123.1"/>
    </source>
</evidence>
<feature type="transmembrane region" description="Helical" evidence="1">
    <location>
        <begin position="100"/>
        <end position="122"/>
    </location>
</feature>
<dbReference type="OrthoDB" id="9796461at2"/>
<dbReference type="GO" id="GO:0016747">
    <property type="term" value="F:acyltransferase activity, transferring groups other than amino-acyl groups"/>
    <property type="evidence" value="ECO:0007669"/>
    <property type="project" value="InterPro"/>
</dbReference>
<feature type="transmembrane region" description="Helical" evidence="1">
    <location>
        <begin position="219"/>
        <end position="237"/>
    </location>
</feature>
<dbReference type="GO" id="GO:0016020">
    <property type="term" value="C:membrane"/>
    <property type="evidence" value="ECO:0007669"/>
    <property type="project" value="TreeGrafter"/>
</dbReference>
<dbReference type="GO" id="GO:0000271">
    <property type="term" value="P:polysaccharide biosynthetic process"/>
    <property type="evidence" value="ECO:0007669"/>
    <property type="project" value="TreeGrafter"/>
</dbReference>